<name>A0A8S3B8A5_9BILA</name>
<dbReference type="Proteomes" id="UP000681967">
    <property type="component" value="Unassembled WGS sequence"/>
</dbReference>
<dbReference type="EMBL" id="CAJOBI010128614">
    <property type="protein sequence ID" value="CAF4713621.1"/>
    <property type="molecule type" value="Genomic_DNA"/>
</dbReference>
<evidence type="ECO:0000313" key="4">
    <source>
        <dbReference type="Proteomes" id="UP000681967"/>
    </source>
</evidence>
<evidence type="ECO:0000313" key="2">
    <source>
        <dbReference type="EMBL" id="CAF4753308.1"/>
    </source>
</evidence>
<evidence type="ECO:0000313" key="3">
    <source>
        <dbReference type="EMBL" id="CAF4975921.1"/>
    </source>
</evidence>
<accession>A0A8S3B8A5</accession>
<proteinExistence type="predicted"/>
<protein>
    <submittedName>
        <fullName evidence="2">Uncharacterized protein</fullName>
    </submittedName>
</protein>
<dbReference type="Proteomes" id="UP000676336">
    <property type="component" value="Unassembled WGS sequence"/>
</dbReference>
<feature type="non-terminal residue" evidence="2">
    <location>
        <position position="1"/>
    </location>
</feature>
<dbReference type="EMBL" id="CAJOBJ010198413">
    <property type="protein sequence ID" value="CAF4975921.1"/>
    <property type="molecule type" value="Genomic_DNA"/>
</dbReference>
<dbReference type="EMBL" id="CAJOBH010130176">
    <property type="protein sequence ID" value="CAF4753308.1"/>
    <property type="molecule type" value="Genomic_DNA"/>
</dbReference>
<dbReference type="Proteomes" id="UP000681720">
    <property type="component" value="Unassembled WGS sequence"/>
</dbReference>
<evidence type="ECO:0000313" key="1">
    <source>
        <dbReference type="EMBL" id="CAF4713621.1"/>
    </source>
</evidence>
<dbReference type="AlphaFoldDB" id="A0A8S3B8A5"/>
<sequence>MAWATIFWQNVCHKYELVINTDGTSMRQYKLVPGPFPVDSVFTGEIGRLKSYERQKP</sequence>
<gene>
    <name evidence="2" type="ORF">BYL167_LOCUS46187</name>
    <name evidence="3" type="ORF">GIL414_LOCUS55719</name>
    <name evidence="1" type="ORF">SMN809_LOCUS43549</name>
</gene>
<reference evidence="2" key="1">
    <citation type="submission" date="2021-02" db="EMBL/GenBank/DDBJ databases">
        <authorList>
            <person name="Nowell W R."/>
        </authorList>
    </citation>
    <scope>NUCLEOTIDE SEQUENCE</scope>
</reference>
<comment type="caution">
    <text evidence="2">The sequence shown here is derived from an EMBL/GenBank/DDBJ whole genome shotgun (WGS) entry which is preliminary data.</text>
</comment>
<organism evidence="2 4">
    <name type="scientific">Rotaria magnacalcarata</name>
    <dbReference type="NCBI Taxonomy" id="392030"/>
    <lineage>
        <taxon>Eukaryota</taxon>
        <taxon>Metazoa</taxon>
        <taxon>Spiralia</taxon>
        <taxon>Gnathifera</taxon>
        <taxon>Rotifera</taxon>
        <taxon>Eurotatoria</taxon>
        <taxon>Bdelloidea</taxon>
        <taxon>Philodinida</taxon>
        <taxon>Philodinidae</taxon>
        <taxon>Rotaria</taxon>
    </lineage>
</organism>